<dbReference type="InterPro" id="IPR000600">
    <property type="entry name" value="ROK"/>
</dbReference>
<protein>
    <submittedName>
        <fullName evidence="4">MarR family transcriptional regulator</fullName>
    </submittedName>
</protein>
<comment type="function">
    <text evidence="1">Transcriptional repressor of xylose-utilizing enzymes.</text>
</comment>
<dbReference type="InterPro" id="IPR036388">
    <property type="entry name" value="WH-like_DNA-bd_sf"/>
</dbReference>
<comment type="caution">
    <text evidence="4">The sequence shown here is derived from an EMBL/GenBank/DDBJ whole genome shotgun (WGS) entry which is preliminary data.</text>
</comment>
<dbReference type="Gene3D" id="3.30.420.40">
    <property type="match status" value="2"/>
</dbReference>
<keyword evidence="5" id="KW-1185">Reference proteome</keyword>
<dbReference type="Proteomes" id="UP000295632">
    <property type="component" value="Unassembled WGS sequence"/>
</dbReference>
<keyword evidence="3" id="KW-0119">Carbohydrate metabolism</keyword>
<dbReference type="Gene3D" id="1.10.10.10">
    <property type="entry name" value="Winged helix-like DNA-binding domain superfamily/Winged helix DNA-binding domain"/>
    <property type="match status" value="1"/>
</dbReference>
<proteinExistence type="inferred from homology"/>
<dbReference type="SUPFAM" id="SSF53067">
    <property type="entry name" value="Actin-like ATPase domain"/>
    <property type="match status" value="1"/>
</dbReference>
<evidence type="ECO:0000313" key="5">
    <source>
        <dbReference type="Proteomes" id="UP000295632"/>
    </source>
</evidence>
<dbReference type="AlphaFoldDB" id="A0A4R6U9T6"/>
<gene>
    <name evidence="4" type="ORF">EV213_10332</name>
</gene>
<accession>A0A4R6U9T6</accession>
<dbReference type="EMBL" id="SNYJ01000003">
    <property type="protein sequence ID" value="TDQ41455.1"/>
    <property type="molecule type" value="Genomic_DNA"/>
</dbReference>
<dbReference type="PROSITE" id="PS01125">
    <property type="entry name" value="ROK"/>
    <property type="match status" value="1"/>
</dbReference>
<evidence type="ECO:0000313" key="4">
    <source>
        <dbReference type="EMBL" id="TDQ41455.1"/>
    </source>
</evidence>
<dbReference type="Pfam" id="PF00480">
    <property type="entry name" value="ROK"/>
    <property type="match status" value="1"/>
</dbReference>
<keyword evidence="3" id="KW-0859">Xylose metabolism</keyword>
<evidence type="ECO:0000256" key="3">
    <source>
        <dbReference type="ARBA" id="ARBA00022629"/>
    </source>
</evidence>
<dbReference type="GO" id="GO:0042732">
    <property type="term" value="P:D-xylose metabolic process"/>
    <property type="evidence" value="ECO:0007669"/>
    <property type="project" value="UniProtKB-KW"/>
</dbReference>
<dbReference type="PANTHER" id="PTHR18964">
    <property type="entry name" value="ROK (REPRESSOR, ORF, KINASE) FAMILY"/>
    <property type="match status" value="1"/>
</dbReference>
<reference evidence="4 5" key="1">
    <citation type="submission" date="2019-03" db="EMBL/GenBank/DDBJ databases">
        <title>Genomic Encyclopedia of Type Strains, Phase IV (KMG-IV): sequencing the most valuable type-strain genomes for metagenomic binning, comparative biology and taxonomic classification.</title>
        <authorList>
            <person name="Goeker M."/>
        </authorList>
    </citation>
    <scope>NUCLEOTIDE SEQUENCE [LARGE SCALE GENOMIC DNA]</scope>
    <source>
        <strain evidence="4 5">DSM 28697</strain>
    </source>
</reference>
<dbReference type="PANTHER" id="PTHR18964:SF149">
    <property type="entry name" value="BIFUNCTIONAL UDP-N-ACETYLGLUCOSAMINE 2-EPIMERASE_N-ACETYLMANNOSAMINE KINASE"/>
    <property type="match status" value="1"/>
</dbReference>
<comment type="similarity">
    <text evidence="2">Belongs to the ROK (NagC/XylR) family.</text>
</comment>
<organism evidence="4 5">
    <name type="scientific">Aureibacillus halotolerans</name>
    <dbReference type="NCBI Taxonomy" id="1508390"/>
    <lineage>
        <taxon>Bacteria</taxon>
        <taxon>Bacillati</taxon>
        <taxon>Bacillota</taxon>
        <taxon>Bacilli</taxon>
        <taxon>Bacillales</taxon>
        <taxon>Bacillaceae</taxon>
        <taxon>Aureibacillus</taxon>
    </lineage>
</organism>
<dbReference type="InterPro" id="IPR043129">
    <property type="entry name" value="ATPase_NBD"/>
</dbReference>
<dbReference type="InterPro" id="IPR036390">
    <property type="entry name" value="WH_DNA-bd_sf"/>
</dbReference>
<sequence length="402" mass="43137">MSTNTTKPLGSFERMKSMNRSTVLNTIRLHAPLSRADIAKSTQLTPPTVGNLVKELLAERFVRETNIGPSSGGRKPTMLELDPTYHCCIGLDISSTTIKGVLCTLLGDCLHTAKQPLPSNCTTEELLQTAYTVTDLLLEKKQVDQKLHGIGIAMHGLVDVEQGISLFAPNLGLHNIQIRERFQIRYDTNVMIDNDARAMALGESWFGQGKTADSSVLINIGRGVGAGIVLQQRLQYGADDVSGEIGHMVISEDGPLCSCGQRGCLQAYISGPAIASIAESQLDDNASSPLRSQKKPLTGLDVYTAYQKGDALAEAVFVQAGKRLGIALVNIIHTLNPSLIILGGGVSLAGNILLPPAIDIVKRRGLTQKAKETTIVLSTLKEKAASIGAVTLLLESLFQERF</sequence>
<dbReference type="InterPro" id="IPR049874">
    <property type="entry name" value="ROK_cs"/>
</dbReference>
<dbReference type="SUPFAM" id="SSF46785">
    <property type="entry name" value="Winged helix' DNA-binding domain"/>
    <property type="match status" value="1"/>
</dbReference>
<name>A0A4R6U9T6_9BACI</name>
<evidence type="ECO:0000256" key="2">
    <source>
        <dbReference type="ARBA" id="ARBA00006479"/>
    </source>
</evidence>
<dbReference type="RefSeq" id="WP_133579334.1">
    <property type="nucleotide sequence ID" value="NZ_SNYJ01000003.1"/>
</dbReference>
<evidence type="ECO:0000256" key="1">
    <source>
        <dbReference type="ARBA" id="ARBA00002486"/>
    </source>
</evidence>
<dbReference type="OrthoDB" id="9795247at2"/>
<dbReference type="CDD" id="cd24076">
    <property type="entry name" value="ASKHA_ATPase_ROK_BsXylR-like"/>
    <property type="match status" value="1"/>
</dbReference>